<reference evidence="2 3" key="1">
    <citation type="submission" date="2024-04" db="EMBL/GenBank/DDBJ databases">
        <title>Phyllosticta paracitricarpa is synonymous to the EU quarantine fungus P. citricarpa based on phylogenomic analyses.</title>
        <authorList>
            <consortium name="Lawrence Berkeley National Laboratory"/>
            <person name="Van Ingen-Buijs V.A."/>
            <person name="Van Westerhoven A.C."/>
            <person name="Haridas S."/>
            <person name="Skiadas P."/>
            <person name="Martin F."/>
            <person name="Groenewald J.Z."/>
            <person name="Crous P.W."/>
            <person name="Seidl M.F."/>
        </authorList>
    </citation>
    <scope>NUCLEOTIDE SEQUENCE [LARGE SCALE GENOMIC DNA]</scope>
    <source>
        <strain evidence="2 3">CBS 123374</strain>
    </source>
</reference>
<protein>
    <submittedName>
        <fullName evidence="2">Uncharacterized protein</fullName>
    </submittedName>
</protein>
<feature type="compositionally biased region" description="Polar residues" evidence="1">
    <location>
        <begin position="13"/>
        <end position="22"/>
    </location>
</feature>
<evidence type="ECO:0000313" key="2">
    <source>
        <dbReference type="EMBL" id="KAK8240628.1"/>
    </source>
</evidence>
<evidence type="ECO:0000313" key="3">
    <source>
        <dbReference type="Proteomes" id="UP001492380"/>
    </source>
</evidence>
<proteinExistence type="predicted"/>
<organism evidence="2 3">
    <name type="scientific">Phyllosticta capitalensis</name>
    <dbReference type="NCBI Taxonomy" id="121624"/>
    <lineage>
        <taxon>Eukaryota</taxon>
        <taxon>Fungi</taxon>
        <taxon>Dikarya</taxon>
        <taxon>Ascomycota</taxon>
        <taxon>Pezizomycotina</taxon>
        <taxon>Dothideomycetes</taxon>
        <taxon>Dothideomycetes incertae sedis</taxon>
        <taxon>Botryosphaeriales</taxon>
        <taxon>Phyllostictaceae</taxon>
        <taxon>Phyllosticta</taxon>
    </lineage>
</organism>
<evidence type="ECO:0000256" key="1">
    <source>
        <dbReference type="SAM" id="MobiDB-lite"/>
    </source>
</evidence>
<feature type="region of interest" description="Disordered" evidence="1">
    <location>
        <begin position="1"/>
        <end position="52"/>
    </location>
</feature>
<feature type="region of interest" description="Disordered" evidence="1">
    <location>
        <begin position="88"/>
        <end position="118"/>
    </location>
</feature>
<dbReference type="Proteomes" id="UP001492380">
    <property type="component" value="Unassembled WGS sequence"/>
</dbReference>
<comment type="caution">
    <text evidence="2">The sequence shown here is derived from an EMBL/GenBank/DDBJ whole genome shotgun (WGS) entry which is preliminary data.</text>
</comment>
<accession>A0ABR1YWP6</accession>
<dbReference type="EMBL" id="JBBWRZ010000003">
    <property type="protein sequence ID" value="KAK8240628.1"/>
    <property type="molecule type" value="Genomic_DNA"/>
</dbReference>
<name>A0ABR1YWP6_9PEZI</name>
<keyword evidence="3" id="KW-1185">Reference proteome</keyword>
<gene>
    <name evidence="2" type="ORF">HDK90DRAFT_189882</name>
</gene>
<sequence length="381" mass="43220">MHLLTLLKPQDLPSDNHQQQFEPSADPWEGQQRFNSVRNHNDTGLGLGSGPHQGYYENTKTFLERHERATKVLKGNEDDDVAAVAVRRHDSPHEGFDTPPKAPTPRRTHARTVSAGSKRSIEEFEADQDEYVNEGVGSAQTVHLANSSNLLDNLTPVKTDKEVLSVTDNGQVGEKEKGLRALMYFRRHLILPQDIDALISRQCESGKPTSRLVAKKHLATATRWQGQILKWVRAQVKSIYDANAPDMLEWEGAKRYDAYTQFFEQDPLGHAKKMWGGGITSYVDFDAIIEPPEGLSPDLRQLLDRWARYLFHCWLKAADASFIFQVAKQHKPDHPELVEATTGKEKLDEFIIWRTMTLNEDMDVPGIKDVPIIVRDRTMHG</sequence>